<dbReference type="SUPFAM" id="SSF53807">
    <property type="entry name" value="Helical backbone' metal receptor"/>
    <property type="match status" value="1"/>
</dbReference>
<accession>A0A1R0ZF45</accession>
<comment type="subcellular location">
    <subcellularLocation>
        <location evidence="1">Cell envelope</location>
    </subcellularLocation>
</comment>
<protein>
    <submittedName>
        <fullName evidence="7">Metal ABC transporter substrate-binding protein</fullName>
    </submittedName>
</protein>
<dbReference type="PANTHER" id="PTHR42953:SF1">
    <property type="entry name" value="METAL-BINDING PROTEIN HI_0362-RELATED"/>
    <property type="match status" value="1"/>
</dbReference>
<dbReference type="AlphaFoldDB" id="A0A1R0ZF45"/>
<dbReference type="RefSeq" id="WP_076285098.1">
    <property type="nucleotide sequence ID" value="NZ_MPTW01000008.1"/>
</dbReference>
<dbReference type="PANTHER" id="PTHR42953">
    <property type="entry name" value="HIGH-AFFINITY ZINC UPTAKE SYSTEM PROTEIN ZNUA-RELATED"/>
    <property type="match status" value="1"/>
</dbReference>
<reference evidence="7 8" key="1">
    <citation type="submission" date="2016-11" db="EMBL/GenBank/DDBJ databases">
        <title>Paenibacillus species isolates.</title>
        <authorList>
            <person name="Beno S.M."/>
        </authorList>
    </citation>
    <scope>NUCLEOTIDE SEQUENCE [LARGE SCALE GENOMIC DNA]</scope>
    <source>
        <strain evidence="7 8">FSL H7-0443</strain>
    </source>
</reference>
<evidence type="ECO:0000256" key="1">
    <source>
        <dbReference type="ARBA" id="ARBA00004196"/>
    </source>
</evidence>
<dbReference type="EMBL" id="MPTW01000008">
    <property type="protein sequence ID" value="OME68797.1"/>
    <property type="molecule type" value="Genomic_DNA"/>
</dbReference>
<dbReference type="GO" id="GO:0007155">
    <property type="term" value="P:cell adhesion"/>
    <property type="evidence" value="ECO:0007669"/>
    <property type="project" value="InterPro"/>
</dbReference>
<dbReference type="Pfam" id="PF01297">
    <property type="entry name" value="ZnuA"/>
    <property type="match status" value="1"/>
</dbReference>
<dbReference type="InterPro" id="IPR050492">
    <property type="entry name" value="Bact_metal-bind_prot9"/>
</dbReference>
<name>A0A1R0ZF45_9BACL</name>
<keyword evidence="4 6" id="KW-0732">Signal</keyword>
<keyword evidence="2 5" id="KW-0813">Transport</keyword>
<dbReference type="InterPro" id="IPR006127">
    <property type="entry name" value="ZnuA-like"/>
</dbReference>
<dbReference type="PROSITE" id="PS51257">
    <property type="entry name" value="PROKAR_LIPOPROTEIN"/>
    <property type="match status" value="1"/>
</dbReference>
<dbReference type="PRINTS" id="PR00690">
    <property type="entry name" value="ADHESNFAMILY"/>
</dbReference>
<evidence type="ECO:0000256" key="4">
    <source>
        <dbReference type="ARBA" id="ARBA00022729"/>
    </source>
</evidence>
<feature type="signal peptide" evidence="6">
    <location>
        <begin position="1"/>
        <end position="23"/>
    </location>
</feature>
<comment type="similarity">
    <text evidence="5">Belongs to the bacterial solute-binding protein 9 family.</text>
</comment>
<gene>
    <name evidence="7" type="ORF">BSK65_15965</name>
</gene>
<evidence type="ECO:0000313" key="8">
    <source>
        <dbReference type="Proteomes" id="UP000187425"/>
    </source>
</evidence>
<proteinExistence type="inferred from homology"/>
<dbReference type="GO" id="GO:0046872">
    <property type="term" value="F:metal ion binding"/>
    <property type="evidence" value="ECO:0007669"/>
    <property type="project" value="UniProtKB-KW"/>
</dbReference>
<evidence type="ECO:0000256" key="3">
    <source>
        <dbReference type="ARBA" id="ARBA00022723"/>
    </source>
</evidence>
<dbReference type="CDD" id="cd01137">
    <property type="entry name" value="PsaA"/>
    <property type="match status" value="1"/>
</dbReference>
<dbReference type="PRINTS" id="PR00691">
    <property type="entry name" value="ADHESINB"/>
</dbReference>
<evidence type="ECO:0000256" key="5">
    <source>
        <dbReference type="RuleBase" id="RU003512"/>
    </source>
</evidence>
<dbReference type="OrthoDB" id="9793396at2"/>
<evidence type="ECO:0000256" key="2">
    <source>
        <dbReference type="ARBA" id="ARBA00022448"/>
    </source>
</evidence>
<sequence length="308" mass="34797">MKKTIKMLSLTMFILLFTACSNVSEGEGEADHDKLKIVATYSIIADMTENIVGEKAEVYSMVPIGTDPHMYDPLPKDTSKVSSADLVFYNGLNLETGKGWFQDLLDVTNKKDVAFAVSDEVTPMYLTEKGKETQEDPHAWLDVQNAIKYVDIITKHVIEKDPDNKEFYLNNQSEYVKKLNELDQYAKEAVEKVPQEKRILVTSEGAFKYFSKAYGFESAFIWEINTDSQGTPEQMKNIIKIIDENQVPALFLETSVNPKTMETISNETGVPIHSKIFTDSLAKKGEEGDTYIKMIKWNIDKVVEGLSS</sequence>
<evidence type="ECO:0000313" key="7">
    <source>
        <dbReference type="EMBL" id="OME68797.1"/>
    </source>
</evidence>
<dbReference type="Proteomes" id="UP000187425">
    <property type="component" value="Unassembled WGS sequence"/>
</dbReference>
<feature type="chain" id="PRO_5038806875" evidence="6">
    <location>
        <begin position="24"/>
        <end position="308"/>
    </location>
</feature>
<dbReference type="GO" id="GO:0030001">
    <property type="term" value="P:metal ion transport"/>
    <property type="evidence" value="ECO:0007669"/>
    <property type="project" value="InterPro"/>
</dbReference>
<dbReference type="Gene3D" id="3.40.50.1980">
    <property type="entry name" value="Nitrogenase molybdenum iron protein domain"/>
    <property type="match status" value="2"/>
</dbReference>
<evidence type="ECO:0000256" key="6">
    <source>
        <dbReference type="SAM" id="SignalP"/>
    </source>
</evidence>
<dbReference type="InterPro" id="IPR006129">
    <property type="entry name" value="AdhesinB"/>
</dbReference>
<dbReference type="GO" id="GO:0030313">
    <property type="term" value="C:cell envelope"/>
    <property type="evidence" value="ECO:0007669"/>
    <property type="project" value="UniProtKB-SubCell"/>
</dbReference>
<comment type="caution">
    <text evidence="7">The sequence shown here is derived from an EMBL/GenBank/DDBJ whole genome shotgun (WGS) entry which is preliminary data.</text>
</comment>
<dbReference type="InterPro" id="IPR006128">
    <property type="entry name" value="Lipoprotein_PsaA-like"/>
</dbReference>
<keyword evidence="3" id="KW-0479">Metal-binding</keyword>
<organism evidence="7 8">
    <name type="scientific">Paenibacillus odorifer</name>
    <dbReference type="NCBI Taxonomy" id="189426"/>
    <lineage>
        <taxon>Bacteria</taxon>
        <taxon>Bacillati</taxon>
        <taxon>Bacillota</taxon>
        <taxon>Bacilli</taxon>
        <taxon>Bacillales</taxon>
        <taxon>Paenibacillaceae</taxon>
        <taxon>Paenibacillus</taxon>
    </lineage>
</organism>